<protein>
    <submittedName>
        <fullName evidence="1">Uncharacterized protein</fullName>
    </submittedName>
</protein>
<name>A0A2T7P6Y7_POMCA</name>
<dbReference type="AlphaFoldDB" id="A0A2T7P6Y7"/>
<comment type="caution">
    <text evidence="1">The sequence shown here is derived from an EMBL/GenBank/DDBJ whole genome shotgun (WGS) entry which is preliminary data.</text>
</comment>
<gene>
    <name evidence="1" type="ORF">C0Q70_11785</name>
</gene>
<dbReference type="EMBL" id="PZQS01000006">
    <property type="protein sequence ID" value="PVD29188.1"/>
    <property type="molecule type" value="Genomic_DNA"/>
</dbReference>
<evidence type="ECO:0000313" key="2">
    <source>
        <dbReference type="Proteomes" id="UP000245119"/>
    </source>
</evidence>
<accession>A0A2T7P6Y7</accession>
<organism evidence="1 2">
    <name type="scientific">Pomacea canaliculata</name>
    <name type="common">Golden apple snail</name>
    <dbReference type="NCBI Taxonomy" id="400727"/>
    <lineage>
        <taxon>Eukaryota</taxon>
        <taxon>Metazoa</taxon>
        <taxon>Spiralia</taxon>
        <taxon>Lophotrochozoa</taxon>
        <taxon>Mollusca</taxon>
        <taxon>Gastropoda</taxon>
        <taxon>Caenogastropoda</taxon>
        <taxon>Architaenioglossa</taxon>
        <taxon>Ampullarioidea</taxon>
        <taxon>Ampullariidae</taxon>
        <taxon>Pomacea</taxon>
    </lineage>
</organism>
<proteinExistence type="predicted"/>
<reference evidence="1 2" key="1">
    <citation type="submission" date="2018-04" db="EMBL/GenBank/DDBJ databases">
        <title>The genome of golden apple snail Pomacea canaliculata provides insight into stress tolerance and invasive adaptation.</title>
        <authorList>
            <person name="Liu C."/>
            <person name="Liu B."/>
            <person name="Ren Y."/>
            <person name="Zhang Y."/>
            <person name="Wang H."/>
            <person name="Li S."/>
            <person name="Jiang F."/>
            <person name="Yin L."/>
            <person name="Zhang G."/>
            <person name="Qian W."/>
            <person name="Fan W."/>
        </authorList>
    </citation>
    <scope>NUCLEOTIDE SEQUENCE [LARGE SCALE GENOMIC DNA]</scope>
    <source>
        <strain evidence="1">SZHN2017</strain>
        <tissue evidence="1">Muscle</tissue>
    </source>
</reference>
<evidence type="ECO:0000313" key="1">
    <source>
        <dbReference type="EMBL" id="PVD29188.1"/>
    </source>
</evidence>
<dbReference type="Proteomes" id="UP000245119">
    <property type="component" value="Linkage Group LG6"/>
</dbReference>
<sequence>MTTWQKSFVGSDKAELPVKLDYSDTYRENDQLDLDLFEHLAELHRAQRRRLMRQRRGTGSGPSQC</sequence>
<keyword evidence="2" id="KW-1185">Reference proteome</keyword>